<evidence type="ECO:0000313" key="3">
    <source>
        <dbReference type="Proteomes" id="UP001234178"/>
    </source>
</evidence>
<comment type="caution">
    <text evidence="2">The sequence shown here is derived from an EMBL/GenBank/DDBJ whole genome shotgun (WGS) entry which is preliminary data.</text>
</comment>
<organism evidence="2 3">
    <name type="scientific">Daphnia magna</name>
    <dbReference type="NCBI Taxonomy" id="35525"/>
    <lineage>
        <taxon>Eukaryota</taxon>
        <taxon>Metazoa</taxon>
        <taxon>Ecdysozoa</taxon>
        <taxon>Arthropoda</taxon>
        <taxon>Crustacea</taxon>
        <taxon>Branchiopoda</taxon>
        <taxon>Diplostraca</taxon>
        <taxon>Cladocera</taxon>
        <taxon>Anomopoda</taxon>
        <taxon>Daphniidae</taxon>
        <taxon>Daphnia</taxon>
    </lineage>
</organism>
<feature type="transmembrane region" description="Helical" evidence="1">
    <location>
        <begin position="15"/>
        <end position="40"/>
    </location>
</feature>
<evidence type="ECO:0000256" key="1">
    <source>
        <dbReference type="SAM" id="Phobius"/>
    </source>
</evidence>
<keyword evidence="1" id="KW-0472">Membrane</keyword>
<proteinExistence type="predicted"/>
<sequence>MNVSSFNGLLYGFEWWSSVACSWLPLVCILQFIFIFQVHYHNHKDALKQKPFLRILQNLSSPACSAVSLVGVLHNIQVAPLPKKTT</sequence>
<gene>
    <name evidence="2" type="ORF">OUZ56_024883</name>
</gene>
<evidence type="ECO:0000313" key="2">
    <source>
        <dbReference type="EMBL" id="KAK4012645.1"/>
    </source>
</evidence>
<keyword evidence="3" id="KW-1185">Reference proteome</keyword>
<name>A0ABQ9ZI94_9CRUS</name>
<reference evidence="2 3" key="1">
    <citation type="journal article" date="2023" name="Nucleic Acids Res.">
        <title>The hologenome of Daphnia magna reveals possible DNA methylation and microbiome-mediated evolution of the host genome.</title>
        <authorList>
            <person name="Chaturvedi A."/>
            <person name="Li X."/>
            <person name="Dhandapani V."/>
            <person name="Marshall H."/>
            <person name="Kissane S."/>
            <person name="Cuenca-Cambronero M."/>
            <person name="Asole G."/>
            <person name="Calvet F."/>
            <person name="Ruiz-Romero M."/>
            <person name="Marangio P."/>
            <person name="Guigo R."/>
            <person name="Rago D."/>
            <person name="Mirbahai L."/>
            <person name="Eastwood N."/>
            <person name="Colbourne J.K."/>
            <person name="Zhou J."/>
            <person name="Mallon E."/>
            <person name="Orsini L."/>
        </authorList>
    </citation>
    <scope>NUCLEOTIDE SEQUENCE [LARGE SCALE GENOMIC DNA]</scope>
    <source>
        <strain evidence="2">LRV0_1</strain>
    </source>
</reference>
<dbReference type="EMBL" id="JAOYFB010000004">
    <property type="protein sequence ID" value="KAK4012645.1"/>
    <property type="molecule type" value="Genomic_DNA"/>
</dbReference>
<dbReference type="Proteomes" id="UP001234178">
    <property type="component" value="Unassembled WGS sequence"/>
</dbReference>
<accession>A0ABQ9ZI94</accession>
<keyword evidence="1" id="KW-0812">Transmembrane</keyword>
<keyword evidence="1" id="KW-1133">Transmembrane helix</keyword>
<protein>
    <submittedName>
        <fullName evidence="2">Uncharacterized protein</fullName>
    </submittedName>
</protein>